<gene>
    <name evidence="10" type="ORF">MKK02DRAFT_36636</name>
</gene>
<dbReference type="Pfam" id="PF12624">
    <property type="entry name" value="VPS13_N"/>
    <property type="match status" value="1"/>
</dbReference>
<dbReference type="Proteomes" id="UP001164286">
    <property type="component" value="Unassembled WGS sequence"/>
</dbReference>
<dbReference type="PANTHER" id="PTHR16166">
    <property type="entry name" value="VACUOLAR PROTEIN SORTING-ASSOCIATED PROTEIN VPS13"/>
    <property type="match status" value="1"/>
</dbReference>
<dbReference type="GO" id="GO:0007005">
    <property type="term" value="P:mitochondrion organization"/>
    <property type="evidence" value="ECO:0007669"/>
    <property type="project" value="TreeGrafter"/>
</dbReference>
<name>A0AA38H7C1_9TREE</name>
<dbReference type="PANTHER" id="PTHR16166:SF93">
    <property type="entry name" value="INTERMEMBRANE LIPID TRANSFER PROTEIN VPS13"/>
    <property type="match status" value="1"/>
</dbReference>
<proteinExistence type="inferred from homology"/>
<organism evidence="10 11">
    <name type="scientific">Dioszegia hungarica</name>
    <dbReference type="NCBI Taxonomy" id="4972"/>
    <lineage>
        <taxon>Eukaryota</taxon>
        <taxon>Fungi</taxon>
        <taxon>Dikarya</taxon>
        <taxon>Basidiomycota</taxon>
        <taxon>Agaricomycotina</taxon>
        <taxon>Tremellomycetes</taxon>
        <taxon>Tremellales</taxon>
        <taxon>Bulleribasidiaceae</taxon>
        <taxon>Dioszegia</taxon>
    </lineage>
</organism>
<keyword evidence="3" id="KW-0445">Lipid transport</keyword>
<keyword evidence="11" id="KW-1185">Reference proteome</keyword>
<accession>A0AA38H7C1</accession>
<evidence type="ECO:0000259" key="8">
    <source>
        <dbReference type="Pfam" id="PF25036"/>
    </source>
</evidence>
<feature type="region of interest" description="Disordered" evidence="5">
    <location>
        <begin position="1547"/>
        <end position="1567"/>
    </location>
</feature>
<protein>
    <recommendedName>
        <fullName evidence="12">Vacuolar protein sorting-associated protein</fullName>
    </recommendedName>
</protein>
<dbReference type="GO" id="GO:0045053">
    <property type="term" value="P:protein retention in Golgi apparatus"/>
    <property type="evidence" value="ECO:0007669"/>
    <property type="project" value="TreeGrafter"/>
</dbReference>
<dbReference type="InterPro" id="IPR026854">
    <property type="entry name" value="VPS13_N"/>
</dbReference>
<evidence type="ECO:0000256" key="3">
    <source>
        <dbReference type="ARBA" id="ARBA00023055"/>
    </source>
</evidence>
<evidence type="ECO:0000256" key="4">
    <source>
        <dbReference type="SAM" id="Coils"/>
    </source>
</evidence>
<evidence type="ECO:0000256" key="2">
    <source>
        <dbReference type="ARBA" id="ARBA00022448"/>
    </source>
</evidence>
<sequence length="3147" mass="348886">MQTLKAAALSLLNIYVSPYVENLNAQDLSLSVFGGNLQFHGLHLKKSLLERFGLPVEIVAGDIGTLSVTIPWSKIGREPVKISIDDVYILARARPQGKVDPEEDERVEQATKQERLKSAEAVDNATSQVAGDDGSKQTYVGAIVSKIVDNVQIHVKGIHVRYEDGTNTPDHPFAAGITLDEFKAVSTDENWVEAFIQNSMKGVHKLVKLAALGVYFDTDTGSLDKGDREGTIGALKQMLSGPGKHQYILKPVTGEARLIVNKTMSNEIPKVDGQIIFDEIGLVLDQDQYRDVLSVVDVFHFYRRTHQYHKFRPPEIEMEQNPAKARLKFALNAIAAEVHDRNRRWTWEYLSERRDMRKKYVDVYVKRLALPEGKPLPPDDAKELADMESQLAYEDIRFFRSVARVQAKKDAATRRKMEAERKKEQAGRQTWNEWLWGQGPKQDTEEGMTQEEKKELDDIIDYTPASADEIMGNQPKDFMRARISARLNKGSFSLRADPHGRNSDIIALVFDSFTADATQYTESVAAKVALGGFRVYDGTMPGSLYPQIVRVKDIESDPSGPQRQTSLDVGGTDVALAEISDGMVADDKADPFFVMEVEHNPLDGRADNAVTVKMRHLEIIYHKGYVEAVVAFFKPPESQLESIGALLDAAGQTLDGLRKETRAGLEYALEQHKTVDIKVDMNAPIIIIPMNVTEADCQALVLDAGHIAIESKLVDKDQVKEVQSKRGKQYSNDDYRQLEDLMYDRLSLRLESTQLLMGGNVESCLQALDKVHEPGAAELHILERINMNFSVHNAIINTSTLTRFKIAGELPELQVNFSDRKYKTLMRFIDVAIPKFGDDTAPAPAVQPAAAPRRKTTFRAAPIEEYNLDDNRSVHSLRTVDSRDDASSIDEKGEKFYEAQDDTTETQRNAMSQISFEFSFQVGKLQASLYKANGAGEEKALADAVLEGFGLTFALRQYDMSVDLYLRNVTLAMIEQGKVRKPLLSSASTGSSASEDHKLVKVRYMKVQKDSPEFMTKHDGIDQSVIAELSTFKITVAPEPILALNDFIMTTFVPQDEQPAAQVQKADEGEAVVVVPPPSSDKIRVRVHLTSAQISLENNGLAFALLELTLANVNIMLRNGTMRVSARLGNLSLEDLTDDEVANPAFKKLLAIEGDELAEFSYETFDPTDKETFPGFNSSVHLKAGSLKFTFMEGPVHSLFGWAMRFAQLKAVYDAASQAAVQRASEVTRMHFDLLINTPIVVLPRDGLVSADMLVLRLGEIFAKNRYLGDPNDTSTIDAGLRGISVSSEMVHDGKRETLKMVDDVTISATVKQAGGETHRSDPKAADMEVSTEMSDVKMSLTQLQYTLLMSIIQALPRALSSLSEPVATGDTPLPSTAVSTAPATPMSETDTQVDLQPELAITESKAGSLWTTMLVDFTVNSISLEVYTVQAINAGDLETYSIARFGLMKTHVGLKQLSDGAMEAEFSLKTIAFTSTRAGKSVFRDIIPPASHDGNQVMVQYTKSGGPTGSATAIVTIDSPKIILAVDPLAALLEFAVSPFTDSAPAEEAEVAEVPEQQGKTEAPAQPGSLSYRVEIIQSTIMVIANDSDPKSQAIQLQVKEVLLSQQSIMALKIGQLGMSFGRMDKLSDRITFLDRLNVALSLDTKRRGSQTTTSFDVDIPDPIIFRASYSDIMLILDIVNKATAATTKAMSGNSEPGAERQGSTDRRTSMSAPTRDGITESTSAAIVPTATARRSSVHTQKKTIDKAKVLISKEQLTARINGFQLVLVGDLQEMPFVHLATNEFQVAVNDWTGDMKMATSITTSIRYYNPSNSYFEPLMDPWKFDLRVTRIAAGPNSSPLDVKLIARERLELNVSAAFIELAMTGAMIGEGQGKQARGTDAPFRVRNKTGLKIAVWPESRDTSKTPTGVKELDDGADVPWRFEDRHRARDNVSAARHNSLGIHIQNTDWDPLRSISVDREGPQILSLRPKVDKVAHQLMCDIKVENNIKIITFRSTFNVENNTALPIEMIIVDAHGKASTAQIKINPGESHPLPLTAAYEKRFRLRPLKGFNFDYSWSMPLHWRQLVARPIRPISCKHQTAQKPAFYFQGKANFDENDPAAKVYPRMTLSLRAPVELENLLPYDIKWRVHDKNTTLSSGEYLISGGACPLHTVELGHLLLISIGPQDCHFQQSDYAIINTDDQELPIEDHIQVTDRENIPLTLRLHYFTYPNSGGAVRVQIYAPYVFLNKTGLPFDLAAKAWSGGQREVAGRADFAVFNFPHSDRRDRLLLKVADSKFSKPMSFDSPAADMAVVMQTGRGDKEYHVGLSYTEGLGKYKLTKVVTLTPRYLVVNNFEYPVRIRQEGSDQTYDVGKGAQVSVQELLARADHQFTLTADFSTQRWSAPFNANDIGRTHLVVQRQSSSGVRTYLLRIETHIQGSSFFIFISREKEPWPLKIRNDTPYKFSFQQIDSDKQSTNLPVRDVPPHEAVDYSWDYPTASKKLVRLIAEGVPLSQAVDMMAIGVQPPIKLPRQPSKRSATVSIDIQADGASQLLVISPYDEETSVYKPMRGAGPRRSESTDSITTMSTQFETVHVAEKPNMNIQVDLEGIGISLITKKPDELIYVSLRGLSVGYADYSNYYEGFIDCKWIQIDNQLFGGLFPIILYPQVIPKDGKDLESHPTLQFSVAILKDQSHGVVFIKYATILLQSLTVEIDEDFLFALLEFTKFKGAGWDIEPDDILIQYPKGIPEPAMTSGKADFFFEYLHLQPLALNLSFMRTDRVNVDEKVSSNKNPFYYAFNALTMAVGNVNDAPLKFTELELKNTRLSIPSLQERVQLHYQAQVVPQIYRVLGSADFLGNPMGLFNQVSSGVSDIFYEPYQGVVMHGNKDIGLGIARGASSFAKKTVFGVTDSLTKVTGSIGKGLSAATMDTEYQTKRRMTQRRNKPRHALYGVAAGASAFADSVTSAFEGVASKPMEGAEKDGASGFVKGVGKGFVGLFTKPLVGVFDLVSTSTEGIRNTTTVFDQDALDKARLPRYIASDGVIRPYSEREALGQSWLKDLKSGEYRHETYIAHLDIPGDDAVALLSDQRLALMQLRKMKLIWDVPLSEMQSLSLEDGGIGLVLRGGQSGPFLPISDRTGRDWLFKNIGKVVNQYNRRHAARDDY</sequence>
<dbReference type="InterPro" id="IPR056747">
    <property type="entry name" value="VPS13-like_M"/>
</dbReference>
<dbReference type="EMBL" id="JAKWFO010000005">
    <property type="protein sequence ID" value="KAI9635257.1"/>
    <property type="molecule type" value="Genomic_DNA"/>
</dbReference>
<dbReference type="RefSeq" id="XP_052945034.1">
    <property type="nucleotide sequence ID" value="XM_053089465.1"/>
</dbReference>
<dbReference type="InterPro" id="IPR009543">
    <property type="entry name" value="VPS13_VAB"/>
</dbReference>
<evidence type="ECO:0000313" key="11">
    <source>
        <dbReference type="Proteomes" id="UP001164286"/>
    </source>
</evidence>
<dbReference type="InterPro" id="IPR056748">
    <property type="entry name" value="VPS13-like_C"/>
</dbReference>
<feature type="domain" description="VPS13-like middle region" evidence="7">
    <location>
        <begin position="1107"/>
        <end position="1865"/>
    </location>
</feature>
<comment type="caution">
    <text evidence="10">The sequence shown here is derived from an EMBL/GenBank/DDBJ whole genome shotgun (WGS) entry which is preliminary data.</text>
</comment>
<evidence type="ECO:0000259" key="6">
    <source>
        <dbReference type="Pfam" id="PF12624"/>
    </source>
</evidence>
<evidence type="ECO:0000259" key="7">
    <source>
        <dbReference type="Pfam" id="PF25033"/>
    </source>
</evidence>
<keyword evidence="4" id="KW-0175">Coiled coil</keyword>
<evidence type="ECO:0000256" key="5">
    <source>
        <dbReference type="SAM" id="MobiDB-lite"/>
    </source>
</evidence>
<feature type="coiled-coil region" evidence="4">
    <location>
        <begin position="402"/>
        <end position="429"/>
    </location>
</feature>
<feature type="domain" description="Chorein N-terminal" evidence="6">
    <location>
        <begin position="10"/>
        <end position="894"/>
    </location>
</feature>
<feature type="compositionally biased region" description="Polar residues" evidence="5">
    <location>
        <begin position="1374"/>
        <end position="1394"/>
    </location>
</feature>
<evidence type="ECO:0000313" key="10">
    <source>
        <dbReference type="EMBL" id="KAI9635257.1"/>
    </source>
</evidence>
<comment type="similarity">
    <text evidence="1">Belongs to the VPS13 family.</text>
</comment>
<feature type="region of interest" description="Disordered" evidence="5">
    <location>
        <begin position="1365"/>
        <end position="1394"/>
    </location>
</feature>
<dbReference type="InterPro" id="IPR026847">
    <property type="entry name" value="VPS13"/>
</dbReference>
<dbReference type="Pfam" id="PF25036">
    <property type="entry name" value="VPS13_VAB"/>
    <property type="match status" value="1"/>
</dbReference>
<evidence type="ECO:0000256" key="1">
    <source>
        <dbReference type="ARBA" id="ARBA00006545"/>
    </source>
</evidence>
<dbReference type="GO" id="GO:0006869">
    <property type="term" value="P:lipid transport"/>
    <property type="evidence" value="ECO:0007669"/>
    <property type="project" value="UniProtKB-KW"/>
</dbReference>
<evidence type="ECO:0000259" key="9">
    <source>
        <dbReference type="Pfam" id="PF25037"/>
    </source>
</evidence>
<feature type="domain" description="Intermembrane lipid transfer protein VPS13-like C-terminal" evidence="9">
    <location>
        <begin position="3015"/>
        <end position="3119"/>
    </location>
</feature>
<dbReference type="GO" id="GO:0045324">
    <property type="term" value="P:late endosome to vacuole transport"/>
    <property type="evidence" value="ECO:0007669"/>
    <property type="project" value="TreeGrafter"/>
</dbReference>
<dbReference type="GO" id="GO:0006623">
    <property type="term" value="P:protein targeting to vacuole"/>
    <property type="evidence" value="ECO:0007669"/>
    <property type="project" value="TreeGrafter"/>
</dbReference>
<evidence type="ECO:0008006" key="12">
    <source>
        <dbReference type="Google" id="ProtNLM"/>
    </source>
</evidence>
<feature type="domain" description="Vacuolar protein sorting-associated protein 13 VPS13 adaptor binding" evidence="8">
    <location>
        <begin position="1931"/>
        <end position="2482"/>
    </location>
</feature>
<dbReference type="GeneID" id="77728670"/>
<dbReference type="Pfam" id="PF25037">
    <property type="entry name" value="VPS13_C"/>
    <property type="match status" value="1"/>
</dbReference>
<feature type="region of interest" description="Disordered" evidence="5">
    <location>
        <begin position="1688"/>
        <end position="1740"/>
    </location>
</feature>
<keyword evidence="2" id="KW-0813">Transport</keyword>
<reference evidence="10" key="1">
    <citation type="journal article" date="2022" name="G3 (Bethesda)">
        <title>High quality genome of the basidiomycete yeast Dioszegia hungarica PDD-24b-2 isolated from cloud water.</title>
        <authorList>
            <person name="Jarrige D."/>
            <person name="Haridas S."/>
            <person name="Bleykasten-Grosshans C."/>
            <person name="Joly M."/>
            <person name="Nadalig T."/>
            <person name="Sancelme M."/>
            <person name="Vuilleumier S."/>
            <person name="Grigoriev I.V."/>
            <person name="Amato P."/>
            <person name="Bringel F."/>
        </authorList>
    </citation>
    <scope>NUCLEOTIDE SEQUENCE</scope>
    <source>
        <strain evidence="10">PDD-24b-2</strain>
    </source>
</reference>
<dbReference type="Pfam" id="PF25033">
    <property type="entry name" value="VPS13_M"/>
    <property type="match status" value="1"/>
</dbReference>